<keyword evidence="5 8" id="KW-0472">Membrane</keyword>
<dbReference type="InterPro" id="IPR000292">
    <property type="entry name" value="For/NO2_transpt"/>
</dbReference>
<comment type="subcellular location">
    <subcellularLocation>
        <location evidence="1">Membrane</location>
        <topology evidence="1">Multi-pass membrane protein</topology>
    </subcellularLocation>
</comment>
<keyword evidence="10" id="KW-1185">Reference proteome</keyword>
<dbReference type="GO" id="GO:0015499">
    <property type="term" value="F:formate transmembrane transporter activity"/>
    <property type="evidence" value="ECO:0007669"/>
    <property type="project" value="TreeGrafter"/>
</dbReference>
<gene>
    <name evidence="9" type="ORF">HYH02_012131</name>
</gene>
<feature type="transmembrane region" description="Helical" evidence="8">
    <location>
        <begin position="164"/>
        <end position="189"/>
    </location>
</feature>
<name>A0A835SXG9_9CHLO</name>
<dbReference type="FunFam" id="1.20.1080.10:FF:000011">
    <property type="entry name" value="Formate family transporter"/>
    <property type="match status" value="1"/>
</dbReference>
<feature type="transmembrane region" description="Helical" evidence="8">
    <location>
        <begin position="209"/>
        <end position="230"/>
    </location>
</feature>
<sequence>MTDGNGNGSCNGNNNGIGEALGKLSPFFRSDRGGSASPAVDVELSGDQAQPVEEAELNGRVYHDEHFNHGHHVVADEGLTARQPTRKVTMMNSAMTKNFESERMTATAKPVQLGAPMPKWPAGHQSAAFEAISIKHSYILSPPEIFAECAHHGEEKYKYPWYKLWILTIIAGCYVGFGYTTCLLVGGMLDQAPGVGLPAEENYGLYKLIFGAVGFPFGFTTIIVCGADLYTSLCAYMTAAWWEGKVRWFAVLYMLVISWTGNFIGCAIMVGLMKASMVYDHKTTTLFNLTYGKLKYPWGAVFVKGIFANWLVGIATWMANAAQDLTGKAVGIWLPISAFAMLGFEHCIANMFMFLMAWAEGANVTAKQFIWDNLIPATLGNYVGGAVCLGTVYAFAYGRTPKLIGAWVDKKLKRA</sequence>
<evidence type="ECO:0000256" key="2">
    <source>
        <dbReference type="ARBA" id="ARBA00022448"/>
    </source>
</evidence>
<reference evidence="9" key="1">
    <citation type="journal article" date="2020" name="bioRxiv">
        <title>Comparative genomics of Chlamydomonas.</title>
        <authorList>
            <person name="Craig R.J."/>
            <person name="Hasan A.R."/>
            <person name="Ness R.W."/>
            <person name="Keightley P.D."/>
        </authorList>
    </citation>
    <scope>NUCLEOTIDE SEQUENCE</scope>
    <source>
        <strain evidence="9">CCAP 11/173</strain>
    </source>
</reference>
<feature type="transmembrane region" description="Helical" evidence="8">
    <location>
        <begin position="332"/>
        <end position="359"/>
    </location>
</feature>
<evidence type="ECO:0000256" key="4">
    <source>
        <dbReference type="ARBA" id="ARBA00022989"/>
    </source>
</evidence>
<feature type="region of interest" description="Disordered" evidence="7">
    <location>
        <begin position="28"/>
        <end position="48"/>
    </location>
</feature>
<dbReference type="GO" id="GO:0005886">
    <property type="term" value="C:plasma membrane"/>
    <property type="evidence" value="ECO:0007669"/>
    <property type="project" value="TreeGrafter"/>
</dbReference>
<comment type="similarity">
    <text evidence="6">Belongs to the FNT transporter (TC 1.A.16) family.</text>
</comment>
<dbReference type="AlphaFoldDB" id="A0A835SXG9"/>
<evidence type="ECO:0008006" key="11">
    <source>
        <dbReference type="Google" id="ProtNLM"/>
    </source>
</evidence>
<evidence type="ECO:0000256" key="3">
    <source>
        <dbReference type="ARBA" id="ARBA00022692"/>
    </source>
</evidence>
<evidence type="ECO:0000313" key="10">
    <source>
        <dbReference type="Proteomes" id="UP000613740"/>
    </source>
</evidence>
<proteinExistence type="inferred from homology"/>
<dbReference type="OrthoDB" id="4829at2759"/>
<feature type="transmembrane region" description="Helical" evidence="8">
    <location>
        <begin position="296"/>
        <end position="320"/>
    </location>
</feature>
<dbReference type="PANTHER" id="PTHR30520">
    <property type="entry name" value="FORMATE TRANSPORTER-RELATED"/>
    <property type="match status" value="1"/>
</dbReference>
<evidence type="ECO:0000256" key="7">
    <source>
        <dbReference type="SAM" id="MobiDB-lite"/>
    </source>
</evidence>
<evidence type="ECO:0000256" key="1">
    <source>
        <dbReference type="ARBA" id="ARBA00004141"/>
    </source>
</evidence>
<keyword evidence="2" id="KW-0813">Transport</keyword>
<feature type="transmembrane region" description="Helical" evidence="8">
    <location>
        <begin position="251"/>
        <end position="276"/>
    </location>
</feature>
<feature type="transmembrane region" description="Helical" evidence="8">
    <location>
        <begin position="379"/>
        <end position="397"/>
    </location>
</feature>
<dbReference type="Pfam" id="PF01226">
    <property type="entry name" value="Form_Nir_trans"/>
    <property type="match status" value="1"/>
</dbReference>
<keyword evidence="4 8" id="KW-1133">Transmembrane helix</keyword>
<protein>
    <recommendedName>
        <fullName evidence="11">Formate/nitrite transporter</fullName>
    </recommendedName>
</protein>
<comment type="caution">
    <text evidence="9">The sequence shown here is derived from an EMBL/GenBank/DDBJ whole genome shotgun (WGS) entry which is preliminary data.</text>
</comment>
<dbReference type="PANTHER" id="PTHR30520:SF6">
    <property type="entry name" value="FORMATE_NITRATE FAMILY TRANSPORTER (EUROFUNG)"/>
    <property type="match status" value="1"/>
</dbReference>
<organism evidence="9 10">
    <name type="scientific">Chlamydomonas schloesseri</name>
    <dbReference type="NCBI Taxonomy" id="2026947"/>
    <lineage>
        <taxon>Eukaryota</taxon>
        <taxon>Viridiplantae</taxon>
        <taxon>Chlorophyta</taxon>
        <taxon>core chlorophytes</taxon>
        <taxon>Chlorophyceae</taxon>
        <taxon>CS clade</taxon>
        <taxon>Chlamydomonadales</taxon>
        <taxon>Chlamydomonadaceae</taxon>
        <taxon>Chlamydomonas</taxon>
    </lineage>
</organism>
<evidence type="ECO:0000313" key="9">
    <source>
        <dbReference type="EMBL" id="KAG2434933.1"/>
    </source>
</evidence>
<evidence type="ECO:0000256" key="5">
    <source>
        <dbReference type="ARBA" id="ARBA00023136"/>
    </source>
</evidence>
<dbReference type="InterPro" id="IPR023271">
    <property type="entry name" value="Aquaporin-like"/>
</dbReference>
<keyword evidence="3 8" id="KW-0812">Transmembrane</keyword>
<dbReference type="EMBL" id="JAEHOD010000055">
    <property type="protein sequence ID" value="KAG2434933.1"/>
    <property type="molecule type" value="Genomic_DNA"/>
</dbReference>
<accession>A0A835SXG9</accession>
<dbReference type="Proteomes" id="UP000613740">
    <property type="component" value="Unassembled WGS sequence"/>
</dbReference>
<evidence type="ECO:0000256" key="8">
    <source>
        <dbReference type="SAM" id="Phobius"/>
    </source>
</evidence>
<dbReference type="Gene3D" id="1.20.1080.10">
    <property type="entry name" value="Glycerol uptake facilitator protein"/>
    <property type="match status" value="1"/>
</dbReference>
<evidence type="ECO:0000256" key="6">
    <source>
        <dbReference type="ARBA" id="ARBA00049660"/>
    </source>
</evidence>